<accession>A0A154BUN8</accession>
<feature type="domain" description="DUF2148" evidence="1">
    <location>
        <begin position="109"/>
        <end position="175"/>
    </location>
</feature>
<dbReference type="RefSeq" id="WP_066238150.1">
    <property type="nucleotide sequence ID" value="NZ_LSGP01000012.1"/>
</dbReference>
<dbReference type="STRING" id="1794912.AXX12_18120"/>
<dbReference type="PANTHER" id="PTHR40101:SF1">
    <property type="entry name" value="4FE-4S DOMAIN-CONTAINING PROTEIN"/>
    <property type="match status" value="1"/>
</dbReference>
<comment type="caution">
    <text evidence="2">The sequence shown here is derived from an EMBL/GenBank/DDBJ whole genome shotgun (WGS) entry which is preliminary data.</text>
</comment>
<proteinExistence type="predicted"/>
<dbReference type="AlphaFoldDB" id="A0A154BUN8"/>
<dbReference type="PANTHER" id="PTHR40101">
    <property type="entry name" value="CONSERVED PROTEIN"/>
    <property type="match status" value="1"/>
</dbReference>
<name>A0A154BUN8_ANASB</name>
<dbReference type="Pfam" id="PF09918">
    <property type="entry name" value="DUF2148"/>
    <property type="match status" value="1"/>
</dbReference>
<protein>
    <submittedName>
        <fullName evidence="2">Ferredoxin</fullName>
    </submittedName>
</protein>
<gene>
    <name evidence="2" type="ORF">AXX12_18120</name>
</gene>
<dbReference type="InterPro" id="IPR019224">
    <property type="entry name" value="DUF2148"/>
</dbReference>
<keyword evidence="3" id="KW-1185">Reference proteome</keyword>
<dbReference type="EMBL" id="LSGP01000012">
    <property type="protein sequence ID" value="KYZ77649.1"/>
    <property type="molecule type" value="Genomic_DNA"/>
</dbReference>
<sequence>MRVKSHEMEERGALQVAELMCLAARTAPKGRGVDNLATLVVTGRDKDILSAEMRKIAKESGSQFFERDANCVDKAVAVILLGQKVSVMGVVPCGYCGYANCAENVKHKGMCAVSIGDLGIALGSAVSVAAQHRVDNRVMFSIGRAALNLEYFEEAVTIVYGIPLSVSGKSPFFDRG</sequence>
<reference evidence="2 3" key="1">
    <citation type="submission" date="2016-02" db="EMBL/GenBank/DDBJ databases">
        <title>Anaerosporomusa subterraneum gen. nov., sp. nov., a spore-forming obligate anaerobe isolated from saprolite.</title>
        <authorList>
            <person name="Choi J.K."/>
            <person name="Shah M."/>
            <person name="Yee N."/>
        </authorList>
    </citation>
    <scope>NUCLEOTIDE SEQUENCE [LARGE SCALE GENOMIC DNA]</scope>
    <source>
        <strain evidence="2 3">RU4</strain>
    </source>
</reference>
<evidence type="ECO:0000313" key="2">
    <source>
        <dbReference type="EMBL" id="KYZ77649.1"/>
    </source>
</evidence>
<evidence type="ECO:0000313" key="3">
    <source>
        <dbReference type="Proteomes" id="UP000076268"/>
    </source>
</evidence>
<dbReference type="OrthoDB" id="5505478at2"/>
<dbReference type="Proteomes" id="UP000076268">
    <property type="component" value="Unassembled WGS sequence"/>
</dbReference>
<organism evidence="2 3">
    <name type="scientific">Anaerosporomusa subterranea</name>
    <dbReference type="NCBI Taxonomy" id="1794912"/>
    <lineage>
        <taxon>Bacteria</taxon>
        <taxon>Bacillati</taxon>
        <taxon>Bacillota</taxon>
        <taxon>Negativicutes</taxon>
        <taxon>Acetonemataceae</taxon>
        <taxon>Anaerosporomusa</taxon>
    </lineage>
</organism>
<evidence type="ECO:0000259" key="1">
    <source>
        <dbReference type="Pfam" id="PF09918"/>
    </source>
</evidence>